<keyword evidence="1" id="KW-0732">Signal</keyword>
<reference evidence="2" key="1">
    <citation type="journal article" date="2014" name="Nucleic Acids Res.">
        <title>The evolutionary dynamics of variant antigen genes in Babesia reveal a history of genomic innovation underlying host-parasite interaction.</title>
        <authorList>
            <person name="Jackson A.P."/>
            <person name="Otto T.D."/>
            <person name="Darby A."/>
            <person name="Ramaprasad A."/>
            <person name="Xia D."/>
            <person name="Echaide I.E."/>
            <person name="Farber M."/>
            <person name="Gahlot S."/>
            <person name="Gamble J."/>
            <person name="Gupta D."/>
            <person name="Gupta Y."/>
            <person name="Jackson L."/>
            <person name="Malandrin L."/>
            <person name="Malas T.B."/>
            <person name="Moussa E."/>
            <person name="Nair M."/>
            <person name="Reid A.J."/>
            <person name="Sanders M."/>
            <person name="Sharma J."/>
            <person name="Tracey A."/>
            <person name="Quail M.A."/>
            <person name="Weir W."/>
            <person name="Wastling J.M."/>
            <person name="Hall N."/>
            <person name="Willadsen P."/>
            <person name="Lingelbach K."/>
            <person name="Shiels B."/>
            <person name="Tait A."/>
            <person name="Berriman M."/>
            <person name="Allred D.R."/>
            <person name="Pain A."/>
        </authorList>
    </citation>
    <scope>NUCLEOTIDE SEQUENCE</scope>
    <source>
        <strain evidence="2">1802A</strain>
    </source>
</reference>
<gene>
    <name evidence="2" type="ORF">X943_000954</name>
</gene>
<protein>
    <submittedName>
        <fullName evidence="2">Uncharacterized protein</fullName>
    </submittedName>
</protein>
<feature type="chain" id="PRO_5042160680" evidence="1">
    <location>
        <begin position="19"/>
        <end position="595"/>
    </location>
</feature>
<comment type="caution">
    <text evidence="2">The sequence shown here is derived from an EMBL/GenBank/DDBJ whole genome shotgun (WGS) entry which is preliminary data.</text>
</comment>
<sequence>MNAVKVLFLLISIPFVTCDGTNELDDLAEAVASEFKKKQIDELDEALYEGFVQGVALNFDYVSFGKHPNDATDITDKEKDEEHERNLKKAEFEADWLTRHRPLESTVVGESESDIYSLFNIIIHYMTSRSQAWRLVEPQSEHLEDANEHHMIFISESSDNENRHIPRNMIFSVGNISKSTSFVVILIILSLDLPEKQGKTPILLTCLETFIVSKLVYSLMSRLLESTAPIDIKLKYIDRWIHLAQHHFVLYLPYVTITAQRCFDMLDDNGTVKSQFDSDPYKNLHANCKAMIKKRDGEPDLQTFVMLDSELHSSLIEECIKQNHIIPSLLEEKETHLRRIHNVLDKEMSWETFSNAMNMVLADIERGILEQDDYLLKPATWGCGLDKKEAATAEKKLIEAFAKTHVKLNLKVRSTILALHRIISEASSDNGGSLANSLLKFVEQEHTAALEEADADKTLSKCMSDAKAKFVEEAKKYDDKMTKESYTEGIAIDMRNYHSEGWMPCMSARIMDTITSSCSDNPHYCKVLLDILREEIGKLEPDSTSTLMMENFHNVICVSLLKNKQITAEDLRTYLGKVSKNELKEVNSLTKGQSS</sequence>
<dbReference type="Proteomes" id="UP001195914">
    <property type="component" value="Unassembled WGS sequence"/>
</dbReference>
<evidence type="ECO:0000256" key="1">
    <source>
        <dbReference type="SAM" id="SignalP"/>
    </source>
</evidence>
<feature type="signal peptide" evidence="1">
    <location>
        <begin position="1"/>
        <end position="18"/>
    </location>
</feature>
<reference evidence="2" key="2">
    <citation type="submission" date="2021-05" db="EMBL/GenBank/DDBJ databases">
        <authorList>
            <person name="Pain A."/>
        </authorList>
    </citation>
    <scope>NUCLEOTIDE SEQUENCE</scope>
    <source>
        <strain evidence="2">1802A</strain>
    </source>
</reference>
<accession>A0AAD9G6P5</accession>
<dbReference type="EMBL" id="JAHBMH010000073">
    <property type="protein sequence ID" value="KAK1932820.1"/>
    <property type="molecule type" value="Genomic_DNA"/>
</dbReference>
<name>A0AAD9G6P5_BABDI</name>
<dbReference type="AlphaFoldDB" id="A0AAD9G6P5"/>
<evidence type="ECO:0000313" key="3">
    <source>
        <dbReference type="Proteomes" id="UP001195914"/>
    </source>
</evidence>
<evidence type="ECO:0000313" key="2">
    <source>
        <dbReference type="EMBL" id="KAK1932820.1"/>
    </source>
</evidence>
<proteinExistence type="predicted"/>
<organism evidence="2 3">
    <name type="scientific">Babesia divergens</name>
    <dbReference type="NCBI Taxonomy" id="32595"/>
    <lineage>
        <taxon>Eukaryota</taxon>
        <taxon>Sar</taxon>
        <taxon>Alveolata</taxon>
        <taxon>Apicomplexa</taxon>
        <taxon>Aconoidasida</taxon>
        <taxon>Piroplasmida</taxon>
        <taxon>Babesiidae</taxon>
        <taxon>Babesia</taxon>
    </lineage>
</organism>
<keyword evidence="3" id="KW-1185">Reference proteome</keyword>